<evidence type="ECO:0000256" key="4">
    <source>
        <dbReference type="ARBA" id="ARBA00023136"/>
    </source>
</evidence>
<evidence type="ECO:0008006" key="10">
    <source>
        <dbReference type="Google" id="ProtNLM"/>
    </source>
</evidence>
<protein>
    <recommendedName>
        <fullName evidence="10">Gustatory receptor</fullName>
    </recommendedName>
</protein>
<dbReference type="EMBL" id="JARQWQ010000048">
    <property type="protein sequence ID" value="KAK2557715.1"/>
    <property type="molecule type" value="Genomic_DNA"/>
</dbReference>
<feature type="transmembrane region" description="Helical" evidence="7">
    <location>
        <begin position="108"/>
        <end position="131"/>
    </location>
</feature>
<evidence type="ECO:0000256" key="6">
    <source>
        <dbReference type="SAM" id="MobiDB-lite"/>
    </source>
</evidence>
<feature type="region of interest" description="Disordered" evidence="6">
    <location>
        <begin position="1"/>
        <end position="22"/>
    </location>
</feature>
<dbReference type="GO" id="GO:0050909">
    <property type="term" value="P:sensory perception of taste"/>
    <property type="evidence" value="ECO:0007669"/>
    <property type="project" value="InterPro"/>
</dbReference>
<dbReference type="PANTHER" id="PTHR21421">
    <property type="entry name" value="GUSTATORY RECEPTOR"/>
    <property type="match status" value="1"/>
</dbReference>
<dbReference type="GO" id="GO:0016020">
    <property type="term" value="C:membrane"/>
    <property type="evidence" value="ECO:0007669"/>
    <property type="project" value="UniProtKB-SubCell"/>
</dbReference>
<dbReference type="Proteomes" id="UP001249851">
    <property type="component" value="Unassembled WGS sequence"/>
</dbReference>
<organism evidence="8 9">
    <name type="scientific">Acropora cervicornis</name>
    <name type="common">Staghorn coral</name>
    <dbReference type="NCBI Taxonomy" id="6130"/>
    <lineage>
        <taxon>Eukaryota</taxon>
        <taxon>Metazoa</taxon>
        <taxon>Cnidaria</taxon>
        <taxon>Anthozoa</taxon>
        <taxon>Hexacorallia</taxon>
        <taxon>Scleractinia</taxon>
        <taxon>Astrocoeniina</taxon>
        <taxon>Acroporidae</taxon>
        <taxon>Acropora</taxon>
    </lineage>
</organism>
<evidence type="ECO:0000313" key="9">
    <source>
        <dbReference type="Proteomes" id="UP001249851"/>
    </source>
</evidence>
<dbReference type="GO" id="GO:0051606">
    <property type="term" value="P:detection of stimulus"/>
    <property type="evidence" value="ECO:0007669"/>
    <property type="project" value="UniProtKB-ARBA"/>
</dbReference>
<evidence type="ECO:0000256" key="2">
    <source>
        <dbReference type="ARBA" id="ARBA00022692"/>
    </source>
</evidence>
<evidence type="ECO:0000256" key="3">
    <source>
        <dbReference type="ARBA" id="ARBA00022989"/>
    </source>
</evidence>
<dbReference type="PANTHER" id="PTHR21421:SF29">
    <property type="entry name" value="GUSTATORY RECEPTOR 5A FOR TREHALOSE-RELATED"/>
    <property type="match status" value="1"/>
</dbReference>
<keyword evidence="4 7" id="KW-0472">Membrane</keyword>
<comment type="subcellular location">
    <subcellularLocation>
        <location evidence="1">Membrane</location>
        <topology evidence="1">Multi-pass membrane protein</topology>
    </subcellularLocation>
</comment>
<gene>
    <name evidence="8" type="ORF">P5673_020080</name>
</gene>
<dbReference type="AlphaFoldDB" id="A0AAD9QAM1"/>
<comment type="caution">
    <text evidence="8">The sequence shown here is derived from an EMBL/GenBank/DDBJ whole genome shotgun (WGS) entry which is preliminary data.</text>
</comment>
<feature type="transmembrane region" description="Helical" evidence="7">
    <location>
        <begin position="305"/>
        <end position="328"/>
    </location>
</feature>
<keyword evidence="2 7" id="KW-0812">Transmembrane</keyword>
<proteinExistence type="predicted"/>
<feature type="transmembrane region" description="Helical" evidence="7">
    <location>
        <begin position="270"/>
        <end position="293"/>
    </location>
</feature>
<feature type="transmembrane region" description="Helical" evidence="7">
    <location>
        <begin position="74"/>
        <end position="102"/>
    </location>
</feature>
<evidence type="ECO:0000313" key="8">
    <source>
        <dbReference type="EMBL" id="KAK2557715.1"/>
    </source>
</evidence>
<reference evidence="8" key="2">
    <citation type="journal article" date="2023" name="Science">
        <title>Genomic signatures of disease resistance in endangered staghorn corals.</title>
        <authorList>
            <person name="Vollmer S.V."/>
            <person name="Selwyn J.D."/>
            <person name="Despard B.A."/>
            <person name="Roesel C.L."/>
        </authorList>
    </citation>
    <scope>NUCLEOTIDE SEQUENCE</scope>
    <source>
        <strain evidence="8">K2</strain>
    </source>
</reference>
<dbReference type="InterPro" id="IPR013604">
    <property type="entry name" value="7TM_chemorcpt"/>
</dbReference>
<keyword evidence="3 7" id="KW-1133">Transmembrane helix</keyword>
<feature type="compositionally biased region" description="Polar residues" evidence="6">
    <location>
        <begin position="1"/>
        <end position="11"/>
    </location>
</feature>
<evidence type="ECO:0000256" key="7">
    <source>
        <dbReference type="SAM" id="Phobius"/>
    </source>
</evidence>
<name>A0AAD9QAM1_ACRCE</name>
<keyword evidence="9" id="KW-1185">Reference proteome</keyword>
<evidence type="ECO:0000256" key="1">
    <source>
        <dbReference type="ARBA" id="ARBA00004141"/>
    </source>
</evidence>
<evidence type="ECO:0000256" key="5">
    <source>
        <dbReference type="ARBA" id="ARBA00023170"/>
    </source>
</evidence>
<feature type="transmembrane region" description="Helical" evidence="7">
    <location>
        <begin position="208"/>
        <end position="238"/>
    </location>
</feature>
<sequence>MSVSAEEQGSINAGCHDEPGKTEENVNEELLRAVEEIYSTLLKAMKCFGAYFGDTSFNRFFQGGPSSGQKPWSYVCAGFCCLMVLGQWFNVAIPLVCVFFYGSKIYTLLFFDVWCLLVALNITVSLIVLPLTGVWKSRFEKFISYLRLVQSKSIRLEKTRSKGKIYLVVSGFFIVAVGIAGIYILVHILDMNFGNHKPWNAWSGFRIIYPFFLTIGVALWLLPMVFYCTTCLLLEALFDDLDMKKASLDLATLRLEHYRLCRVVELADNLLSPALLMVVGLCIPFICFALYQIAKIDHFPKQETLGFLVITLAWLLASSTELAVVMIFGSKVNDKIHSIRTYLCTDQVSASDQKQILLFMMYLMDLQEENKGLSIGGLTGLTFSNFGFCSYPRA</sequence>
<keyword evidence="5" id="KW-0675">Receptor</keyword>
<accession>A0AAD9QAM1</accession>
<dbReference type="GO" id="GO:0038023">
    <property type="term" value="F:signaling receptor activity"/>
    <property type="evidence" value="ECO:0007669"/>
    <property type="project" value="UniProtKB-ARBA"/>
</dbReference>
<feature type="transmembrane region" description="Helical" evidence="7">
    <location>
        <begin position="165"/>
        <end position="188"/>
    </location>
</feature>
<dbReference type="Pfam" id="PF08395">
    <property type="entry name" value="7tm_7"/>
    <property type="match status" value="1"/>
</dbReference>
<reference evidence="8" key="1">
    <citation type="journal article" date="2023" name="G3 (Bethesda)">
        <title>Whole genome assembly and annotation of the endangered Caribbean coral Acropora cervicornis.</title>
        <authorList>
            <person name="Selwyn J.D."/>
            <person name="Vollmer S.V."/>
        </authorList>
    </citation>
    <scope>NUCLEOTIDE SEQUENCE</scope>
    <source>
        <strain evidence="8">K2</strain>
    </source>
</reference>